<evidence type="ECO:0000313" key="4">
    <source>
        <dbReference type="Proteomes" id="UP001501303"/>
    </source>
</evidence>
<evidence type="ECO:0000259" key="2">
    <source>
        <dbReference type="SMART" id="SM00418"/>
    </source>
</evidence>
<name>A0ABP5AGZ3_9ACTN</name>
<reference evidence="4" key="1">
    <citation type="journal article" date="2019" name="Int. J. Syst. Evol. Microbiol.">
        <title>The Global Catalogue of Microorganisms (GCM) 10K type strain sequencing project: providing services to taxonomists for standard genome sequencing and annotation.</title>
        <authorList>
            <consortium name="The Broad Institute Genomics Platform"/>
            <consortium name="The Broad Institute Genome Sequencing Center for Infectious Disease"/>
            <person name="Wu L."/>
            <person name="Ma J."/>
        </authorList>
    </citation>
    <scope>NUCLEOTIDE SEQUENCE [LARGE SCALE GENOMIC DNA]</scope>
    <source>
        <strain evidence="4">JCM 13581</strain>
    </source>
</reference>
<feature type="domain" description="HTH arsR-type" evidence="2">
    <location>
        <begin position="30"/>
        <end position="136"/>
    </location>
</feature>
<dbReference type="InterPro" id="IPR036388">
    <property type="entry name" value="WH-like_DNA-bd_sf"/>
</dbReference>
<dbReference type="Gene3D" id="1.10.10.10">
    <property type="entry name" value="Winged helix-like DNA-binding domain superfamily/Winged helix DNA-binding domain"/>
    <property type="match status" value="1"/>
</dbReference>
<evidence type="ECO:0000313" key="3">
    <source>
        <dbReference type="EMBL" id="GAA1913872.1"/>
    </source>
</evidence>
<comment type="caution">
    <text evidence="3">The sequence shown here is derived from an EMBL/GenBank/DDBJ whole genome shotgun (WGS) entry which is preliminary data.</text>
</comment>
<dbReference type="SUPFAM" id="SSF46785">
    <property type="entry name" value="Winged helix' DNA-binding domain"/>
    <property type="match status" value="1"/>
</dbReference>
<dbReference type="CDD" id="cd00090">
    <property type="entry name" value="HTH_ARSR"/>
    <property type="match status" value="1"/>
</dbReference>
<feature type="region of interest" description="Disordered" evidence="1">
    <location>
        <begin position="149"/>
        <end position="169"/>
    </location>
</feature>
<dbReference type="Proteomes" id="UP001501303">
    <property type="component" value="Unassembled WGS sequence"/>
</dbReference>
<dbReference type="InterPro" id="IPR001845">
    <property type="entry name" value="HTH_ArsR_DNA-bd_dom"/>
</dbReference>
<evidence type="ECO:0000256" key="1">
    <source>
        <dbReference type="SAM" id="MobiDB-lite"/>
    </source>
</evidence>
<organism evidence="3 4">
    <name type="scientific">Streptomyces sodiiphilus</name>
    <dbReference type="NCBI Taxonomy" id="226217"/>
    <lineage>
        <taxon>Bacteria</taxon>
        <taxon>Bacillati</taxon>
        <taxon>Actinomycetota</taxon>
        <taxon>Actinomycetes</taxon>
        <taxon>Kitasatosporales</taxon>
        <taxon>Streptomycetaceae</taxon>
        <taxon>Streptomyces</taxon>
    </lineage>
</organism>
<dbReference type="EMBL" id="BAAAMJ010000026">
    <property type="protein sequence ID" value="GAA1913872.1"/>
    <property type="molecule type" value="Genomic_DNA"/>
</dbReference>
<keyword evidence="4" id="KW-1185">Reference proteome</keyword>
<dbReference type="InterPro" id="IPR036390">
    <property type="entry name" value="WH_DNA-bd_sf"/>
</dbReference>
<accession>A0ABP5AGZ3</accession>
<sequence length="225" mass="24835">MAGVASSDLIPLSDLQPTPSVRVRFVDDVETLRVLSDPIRLEILNLLMEGADRQPRTRTAKELAQELHQPQTKLYRHLKQLLAVSLIEVAETRLVSGIVQHRYRAGQVSLRLDEEFLGGSAPMDDKLRTLRSVLDRYRRGLFQVLRDGAEDQPAASGQRSGDTGAADEGDIRPTLAALSATIPVAQAKAFSERLNALVAEFKQIDSDQSGVPLHILMAYYVAQEP</sequence>
<gene>
    <name evidence="3" type="ORF">GCM10009716_24200</name>
</gene>
<dbReference type="Pfam" id="PF12840">
    <property type="entry name" value="HTH_20"/>
    <property type="match status" value="1"/>
</dbReference>
<dbReference type="SMART" id="SM00418">
    <property type="entry name" value="HTH_ARSR"/>
    <property type="match status" value="1"/>
</dbReference>
<proteinExistence type="predicted"/>
<protein>
    <recommendedName>
        <fullName evidence="2">HTH arsR-type domain-containing protein</fullName>
    </recommendedName>
</protein>
<dbReference type="InterPro" id="IPR011991">
    <property type="entry name" value="ArsR-like_HTH"/>
</dbReference>